<feature type="region of interest" description="Disordered" evidence="3">
    <location>
        <begin position="132"/>
        <end position="160"/>
    </location>
</feature>
<evidence type="ECO:0008006" key="6">
    <source>
        <dbReference type="Google" id="ProtNLM"/>
    </source>
</evidence>
<sequence length="443" mass="45323">MTLTVLTAVVGDREAPLVTGLERSAVGVTVVRRCVDVLDLLSAAAAGLAHAVVLSAELQRLDRDAVTRLRMAGLAVIGLASAGDQSGAERLSRLGVDPVLAADAPVEEIALAVAAAVAEAAGQQASSSAGLVMGDPAGALPRPPGPGPGPAVGASSPRSPGRLVTVWGPVGAPGRTTVAITLASQLALAGHSTLLVDADTHGAGVAQALGLLDESAGIAAATRAANQGALDLNRLGELAPQVAPGLRVLTGLPQSRRWPELRASALDVVWEQTRQLARWTVIDAGFGLETDEELMFDTTVPRRNAATLSAIAAADVVLAVGAAEPIGLQRLITALPEVKDRAGPGAVRVMVTRVRDGAVGPHAGQLITDALRRYAGVHDVLLVPDDRPALDAAMLHGRSLTEHAPASPACRPFEVLAAALNDEFNPGAALPSRRRSRWRGRSA</sequence>
<dbReference type="Proteomes" id="UP001197247">
    <property type="component" value="Unassembled WGS sequence"/>
</dbReference>
<dbReference type="SUPFAM" id="SSF52540">
    <property type="entry name" value="P-loop containing nucleoside triphosphate hydrolases"/>
    <property type="match status" value="1"/>
</dbReference>
<dbReference type="RefSeq" id="WP_214160657.1">
    <property type="nucleotide sequence ID" value="NZ_JAHBAY010000023.1"/>
</dbReference>
<dbReference type="EMBL" id="JAHBAY010000023">
    <property type="protein sequence ID" value="MBT0774122.1"/>
    <property type="molecule type" value="Genomic_DNA"/>
</dbReference>
<protein>
    <recommendedName>
        <fullName evidence="6">MinD-like ATPase involved in chromosome partitioning or flagellar assembly</fullName>
    </recommendedName>
</protein>
<dbReference type="Gene3D" id="3.40.50.300">
    <property type="entry name" value="P-loop containing nucleotide triphosphate hydrolases"/>
    <property type="match status" value="1"/>
</dbReference>
<keyword evidence="5" id="KW-1185">Reference proteome</keyword>
<reference evidence="4 5" key="1">
    <citation type="submission" date="2021-05" db="EMBL/GenBank/DDBJ databases">
        <title>Kineosporia and Streptomyces sp. nov. two new marine actinobacteria isolated from Coral.</title>
        <authorList>
            <person name="Buangrab K."/>
            <person name="Sutthacheep M."/>
            <person name="Yeemin T."/>
            <person name="Harunari E."/>
            <person name="Igarashi Y."/>
            <person name="Kanchanasin P."/>
            <person name="Tanasupawat S."/>
            <person name="Phongsopitanun W."/>
        </authorList>
    </citation>
    <scope>NUCLEOTIDE SEQUENCE [LARGE SCALE GENOMIC DNA]</scope>
    <source>
        <strain evidence="4 5">J2-2</strain>
    </source>
</reference>
<gene>
    <name evidence="4" type="ORF">KIH74_34575</name>
</gene>
<evidence type="ECO:0000313" key="5">
    <source>
        <dbReference type="Proteomes" id="UP001197247"/>
    </source>
</evidence>
<evidence type="ECO:0000256" key="2">
    <source>
        <dbReference type="ARBA" id="ARBA00022840"/>
    </source>
</evidence>
<evidence type="ECO:0000256" key="1">
    <source>
        <dbReference type="ARBA" id="ARBA00022741"/>
    </source>
</evidence>
<evidence type="ECO:0000256" key="3">
    <source>
        <dbReference type="SAM" id="MobiDB-lite"/>
    </source>
</evidence>
<organism evidence="4 5">
    <name type="scientific">Kineosporia corallincola</name>
    <dbReference type="NCBI Taxonomy" id="2835133"/>
    <lineage>
        <taxon>Bacteria</taxon>
        <taxon>Bacillati</taxon>
        <taxon>Actinomycetota</taxon>
        <taxon>Actinomycetes</taxon>
        <taxon>Kineosporiales</taxon>
        <taxon>Kineosporiaceae</taxon>
        <taxon>Kineosporia</taxon>
    </lineage>
</organism>
<proteinExistence type="predicted"/>
<dbReference type="InterPro" id="IPR027417">
    <property type="entry name" value="P-loop_NTPase"/>
</dbReference>
<keyword evidence="2" id="KW-0067">ATP-binding</keyword>
<accession>A0ABS5TTI7</accession>
<feature type="compositionally biased region" description="Low complexity" evidence="3">
    <location>
        <begin position="151"/>
        <end position="160"/>
    </location>
</feature>
<comment type="caution">
    <text evidence="4">The sequence shown here is derived from an EMBL/GenBank/DDBJ whole genome shotgun (WGS) entry which is preliminary data.</text>
</comment>
<evidence type="ECO:0000313" key="4">
    <source>
        <dbReference type="EMBL" id="MBT0774122.1"/>
    </source>
</evidence>
<name>A0ABS5TTI7_9ACTN</name>
<dbReference type="PANTHER" id="PTHR43384:SF6">
    <property type="entry name" value="SEPTUM SITE-DETERMINING PROTEIN MIND HOMOLOG, CHLOROPLASTIC"/>
    <property type="match status" value="1"/>
</dbReference>
<dbReference type="PANTHER" id="PTHR43384">
    <property type="entry name" value="SEPTUM SITE-DETERMINING PROTEIN MIND HOMOLOG, CHLOROPLASTIC-RELATED"/>
    <property type="match status" value="1"/>
</dbReference>
<keyword evidence="1" id="KW-0547">Nucleotide-binding</keyword>
<dbReference type="InterPro" id="IPR050625">
    <property type="entry name" value="ParA/MinD_ATPase"/>
</dbReference>